<comment type="similarity">
    <text evidence="4 5">Belongs to the class I-like SAM-binding methyltransferase superfamily. C5-methyltransferase family.</text>
</comment>
<dbReference type="InterPro" id="IPR050750">
    <property type="entry name" value="C5-MTase"/>
</dbReference>
<accession>A0A7R9XSN0</accession>
<keyword evidence="2 4" id="KW-0808">Transferase</keyword>
<evidence type="ECO:0000256" key="2">
    <source>
        <dbReference type="ARBA" id="ARBA00022679"/>
    </source>
</evidence>
<feature type="domain" description="PTM/DIR17-like Tudor" evidence="8">
    <location>
        <begin position="765"/>
        <end position="792"/>
    </location>
</feature>
<feature type="domain" description="Single CXXC unit" evidence="7">
    <location>
        <begin position="674"/>
        <end position="732"/>
    </location>
</feature>
<evidence type="ECO:0000256" key="5">
    <source>
        <dbReference type="RuleBase" id="RU000416"/>
    </source>
</evidence>
<dbReference type="Pfam" id="PF15626">
    <property type="entry name" value="mono-CXXC"/>
    <property type="match status" value="1"/>
</dbReference>
<dbReference type="Gene3D" id="2.30.30.140">
    <property type="match status" value="1"/>
</dbReference>
<evidence type="ECO:0000256" key="1">
    <source>
        <dbReference type="ARBA" id="ARBA00022603"/>
    </source>
</evidence>
<proteinExistence type="inferred from homology"/>
<sequence length="807" mass="91093">MRTSTRSAPRRRRLVGGRARVSFVARCEGPEFSRPRLRCVKQKPVLRNTPASSYRRARGVASMRLRVASLFSGIGGLDLGLERAGHDVVLRVERDAHCRELLRRRYPDGALMDDVAAVMPRDLDGVDLLAAGFPCNDCSFENAARPGLEHGRDTRLVRHVFRLLRERRVEWVLLENVVGLLRWHRRRRRNEREGENTSRLRDARPRPPAIDHIVTEFEKLGYRWAYRVVDLLAFGVPHKRRRVFIVASAHGDPRDVLLSQDSQCQGRCETFAANARVHRRRCYDCFNAPPRDDATVEAVSIDVGENRRPPLRDICQCLTTSNGRRTCVVTRVANDARETPMVRALAVEDAERLMGFEPGYTASCYPIADANGRAPTSFNVDAQTSKRFALLGLACAVPQSAWLGERLRNPYAVKFPYAALCSPFRRACPGGVDDDQEGAWPLAAYNVFELDDADEPKWKSRRRAPKTLSESPVVRAFVPLGEFLKFQRRARDVDRETLRTYARRLRASGHDDVDELVRLALLDDERRDGKRRRLAAPHIGTTARRAESVWSSSDDERDDSRDDDAMPTFGARAWVRWRGKRGDAATRWPCLVLDAGEDGVRGMTTHRHVVFFDAAHSHARVRSTDIVGRFGGDDDDGGNTSEHADIVAAIERARAWKRDDRNHEYDPVAWSFREPTACLECATCRDDAPPAVSTPDRSRGDNDGVLSRSLRSSFASDSKTSSSSKCPQATEIIPRARLGHVGAALALRRGDAVGRRLRVFWPIENAFFAGTIAAFDKQTYTFRVDYDDGDVEVAFKPWMESVWLEPR</sequence>
<name>A0A7R9XSN0_9CHLO</name>
<dbReference type="PANTHER" id="PTHR46098:SF1">
    <property type="entry name" value="TRNA (CYTOSINE(38)-C(5))-METHYLTRANSFERASE"/>
    <property type="match status" value="1"/>
</dbReference>
<dbReference type="CDD" id="cd20404">
    <property type="entry name" value="Tudor_Agenet_AtEML-like"/>
    <property type="match status" value="1"/>
</dbReference>
<keyword evidence="3 4" id="KW-0949">S-adenosyl-L-methionine</keyword>
<organism evidence="9">
    <name type="scientific">Ostreococcus sp. 'lucimarinus'</name>
    <dbReference type="NCBI Taxonomy" id="242159"/>
    <lineage>
        <taxon>Eukaryota</taxon>
        <taxon>Viridiplantae</taxon>
        <taxon>Chlorophyta</taxon>
        <taxon>Mamiellophyceae</taxon>
        <taxon>Mamiellales</taxon>
        <taxon>Bathycoccaceae</taxon>
        <taxon>Ostreococcus</taxon>
    </lineage>
</organism>
<dbReference type="SUPFAM" id="SSF53335">
    <property type="entry name" value="S-adenosyl-L-methionine-dependent methyltransferases"/>
    <property type="match status" value="1"/>
</dbReference>
<feature type="active site" evidence="4">
    <location>
        <position position="135"/>
    </location>
</feature>
<dbReference type="GO" id="GO:0008168">
    <property type="term" value="F:methyltransferase activity"/>
    <property type="evidence" value="ECO:0007669"/>
    <property type="project" value="UniProtKB-KW"/>
</dbReference>
<evidence type="ECO:0000256" key="6">
    <source>
        <dbReference type="SAM" id="MobiDB-lite"/>
    </source>
</evidence>
<protein>
    <recommendedName>
        <fullName evidence="10">DNA (cytosine-5-)-methyltransferase</fullName>
    </recommendedName>
</protein>
<evidence type="ECO:0000256" key="4">
    <source>
        <dbReference type="PROSITE-ProRule" id="PRU01016"/>
    </source>
</evidence>
<evidence type="ECO:0000256" key="3">
    <source>
        <dbReference type="ARBA" id="ARBA00022691"/>
    </source>
</evidence>
<dbReference type="AlphaFoldDB" id="A0A7R9XSN0"/>
<dbReference type="Pfam" id="PF00145">
    <property type="entry name" value="DNA_methylase"/>
    <property type="match status" value="1"/>
</dbReference>
<evidence type="ECO:0008006" key="10">
    <source>
        <dbReference type="Google" id="ProtNLM"/>
    </source>
</evidence>
<dbReference type="PROSITE" id="PS51679">
    <property type="entry name" value="SAM_MT_C5"/>
    <property type="match status" value="1"/>
</dbReference>
<dbReference type="InterPro" id="IPR029063">
    <property type="entry name" value="SAM-dependent_MTases_sf"/>
</dbReference>
<dbReference type="PRINTS" id="PR00105">
    <property type="entry name" value="C5METTRFRASE"/>
</dbReference>
<dbReference type="InterPro" id="IPR039479">
    <property type="entry name" value="Mono-CXXC"/>
</dbReference>
<dbReference type="GO" id="GO:0032259">
    <property type="term" value="P:methylation"/>
    <property type="evidence" value="ECO:0007669"/>
    <property type="project" value="UniProtKB-KW"/>
</dbReference>
<dbReference type="Pfam" id="PF21743">
    <property type="entry name" value="PTM_DIR17_Tudor"/>
    <property type="match status" value="1"/>
</dbReference>
<evidence type="ECO:0000259" key="7">
    <source>
        <dbReference type="Pfam" id="PF15626"/>
    </source>
</evidence>
<dbReference type="PANTHER" id="PTHR46098">
    <property type="entry name" value="TRNA (CYTOSINE(38)-C(5))-METHYLTRANSFERASE"/>
    <property type="match status" value="1"/>
</dbReference>
<reference evidence="9" key="1">
    <citation type="submission" date="2021-01" db="EMBL/GenBank/DDBJ databases">
        <authorList>
            <person name="Corre E."/>
            <person name="Pelletier E."/>
            <person name="Niang G."/>
            <person name="Scheremetjew M."/>
            <person name="Finn R."/>
            <person name="Kale V."/>
            <person name="Holt S."/>
            <person name="Cochrane G."/>
            <person name="Meng A."/>
            <person name="Brown T."/>
            <person name="Cohen L."/>
        </authorList>
    </citation>
    <scope>NUCLEOTIDE SEQUENCE</scope>
    <source>
        <strain evidence="9">Clade-A-BCC118000</strain>
    </source>
</reference>
<dbReference type="Gene3D" id="3.40.50.150">
    <property type="entry name" value="Vaccinia Virus protein VP39"/>
    <property type="match status" value="1"/>
</dbReference>
<feature type="region of interest" description="Disordered" evidence="6">
    <location>
        <begin position="545"/>
        <end position="564"/>
    </location>
</feature>
<dbReference type="EMBL" id="HBDX01005894">
    <property type="protein sequence ID" value="CAD8224338.1"/>
    <property type="molecule type" value="Transcribed_RNA"/>
</dbReference>
<dbReference type="InterPro" id="IPR047365">
    <property type="entry name" value="Tudor_AtPTM-like"/>
</dbReference>
<evidence type="ECO:0000259" key="8">
    <source>
        <dbReference type="Pfam" id="PF21743"/>
    </source>
</evidence>
<dbReference type="NCBIfam" id="TIGR00675">
    <property type="entry name" value="dcm"/>
    <property type="match status" value="1"/>
</dbReference>
<gene>
    <name evidence="9" type="ORF">OLUC0939_LOCUS5064</name>
</gene>
<dbReference type="InterPro" id="IPR001525">
    <property type="entry name" value="C5_MeTfrase"/>
</dbReference>
<evidence type="ECO:0000313" key="9">
    <source>
        <dbReference type="EMBL" id="CAD8224338.1"/>
    </source>
</evidence>
<keyword evidence="1 4" id="KW-0489">Methyltransferase</keyword>